<organism evidence="1 2">
    <name type="scientific">Polarella glacialis</name>
    <name type="common">Dinoflagellate</name>
    <dbReference type="NCBI Taxonomy" id="89957"/>
    <lineage>
        <taxon>Eukaryota</taxon>
        <taxon>Sar</taxon>
        <taxon>Alveolata</taxon>
        <taxon>Dinophyceae</taxon>
        <taxon>Suessiales</taxon>
        <taxon>Suessiaceae</taxon>
        <taxon>Polarella</taxon>
    </lineage>
</organism>
<protein>
    <submittedName>
        <fullName evidence="1">Uncharacterized protein</fullName>
    </submittedName>
</protein>
<dbReference type="AlphaFoldDB" id="A0A813EDT8"/>
<evidence type="ECO:0000313" key="2">
    <source>
        <dbReference type="Proteomes" id="UP000654075"/>
    </source>
</evidence>
<gene>
    <name evidence="1" type="ORF">PGLA1383_LOCUS17093</name>
</gene>
<proteinExistence type="predicted"/>
<comment type="caution">
    <text evidence="1">The sequence shown here is derived from an EMBL/GenBank/DDBJ whole genome shotgun (WGS) entry which is preliminary data.</text>
</comment>
<name>A0A813EDT8_POLGL</name>
<keyword evidence="2" id="KW-1185">Reference proteome</keyword>
<dbReference type="Proteomes" id="UP000654075">
    <property type="component" value="Unassembled WGS sequence"/>
</dbReference>
<accession>A0A813EDT8</accession>
<sequence>MAAFLSEATEVHVPYLETAVFSEWARKMFCRPTEDSRWYVEQNSVRLCYNHAATSFYFVDDDPRWKYHEYHMGKLFQSPAEFLAHQSPFAFEVLAIARMQKHGPPWRRRDWENEWIVYSHVCRCLCPTDHLLGATFADEGGN</sequence>
<evidence type="ECO:0000313" key="1">
    <source>
        <dbReference type="EMBL" id="CAE8598692.1"/>
    </source>
</evidence>
<dbReference type="EMBL" id="CAJNNV010010507">
    <property type="protein sequence ID" value="CAE8598692.1"/>
    <property type="molecule type" value="Genomic_DNA"/>
</dbReference>
<reference evidence="1" key="1">
    <citation type="submission" date="2021-02" db="EMBL/GenBank/DDBJ databases">
        <authorList>
            <person name="Dougan E. K."/>
            <person name="Rhodes N."/>
            <person name="Thang M."/>
            <person name="Chan C."/>
        </authorList>
    </citation>
    <scope>NUCLEOTIDE SEQUENCE</scope>
</reference>